<protein>
    <submittedName>
        <fullName evidence="1">Uncharacterized protein</fullName>
    </submittedName>
</protein>
<comment type="caution">
    <text evidence="1">The sequence shown here is derived from an EMBL/GenBank/DDBJ whole genome shotgun (WGS) entry which is preliminary data.</text>
</comment>
<evidence type="ECO:0000313" key="1">
    <source>
        <dbReference type="EMBL" id="GAA3519854.1"/>
    </source>
</evidence>
<dbReference type="EMBL" id="BAABCW010000022">
    <property type="protein sequence ID" value="GAA3519854.1"/>
    <property type="molecule type" value="Genomic_DNA"/>
</dbReference>
<dbReference type="RefSeq" id="WP_344930086.1">
    <property type="nucleotide sequence ID" value="NZ_BAABCW010000022.1"/>
</dbReference>
<dbReference type="Proteomes" id="UP001500459">
    <property type="component" value="Unassembled WGS sequence"/>
</dbReference>
<gene>
    <name evidence="1" type="ORF">GCM10022393_37580</name>
</gene>
<sequence>MKSKYISVFFFFSFVLVFAQKNKLVEEYLSVYYIKLPTNPILDENKRTYATNNESIKVNGFSKTTSNGSLTFDFIFNEPYTPESSEIYIQKDGKIEIIDAYGMVKLVDAYWYGVDYTSSASIVIQDTRIAETTKNNYTEESTYESPLFDNSNKALNHYISNRNSIQERYRTQHYQTITSTINKTISSTYGYAPYTTKFEIFLRPASKRNPEYKNFEVIMPKLKRTLAKMKYSMNRTKEDAQEIITYFDKTAASYPDDQMKPMRYACYFNNAKIYYFLDMPEKTQEYAKKLIDNGYNIEDGQKLDSISRVLLNDFEVNKTRSRHPKIPIESTHRVSNRRALYQPPIKTRKAYIISQEDDTIAVEINQKEIIRIGKTLKIVKYDENGKPFGSKVIEASECKKVIIENGAHFKNVKFKDLKNKYTSVDGSLDIGAIATTRSQPKLCKILFESNVIGLYLYENDQHIIIPAGKEKGKSTQSMDYILGFKAKLKTLAEAYPQVKENVKNDSYHNTEEGLLNFCKDLTTAYEAKNE</sequence>
<evidence type="ECO:0000313" key="2">
    <source>
        <dbReference type="Proteomes" id="UP001500459"/>
    </source>
</evidence>
<name>A0ABP6URS2_9FLAO</name>
<accession>A0ABP6URS2</accession>
<keyword evidence="2" id="KW-1185">Reference proteome</keyword>
<proteinExistence type="predicted"/>
<reference evidence="2" key="1">
    <citation type="journal article" date="2019" name="Int. J. Syst. Evol. Microbiol.">
        <title>The Global Catalogue of Microorganisms (GCM) 10K type strain sequencing project: providing services to taxonomists for standard genome sequencing and annotation.</title>
        <authorList>
            <consortium name="The Broad Institute Genomics Platform"/>
            <consortium name="The Broad Institute Genome Sequencing Center for Infectious Disease"/>
            <person name="Wu L."/>
            <person name="Ma J."/>
        </authorList>
    </citation>
    <scope>NUCLEOTIDE SEQUENCE [LARGE SCALE GENOMIC DNA]</scope>
    <source>
        <strain evidence="2">JCM 17106</strain>
    </source>
</reference>
<organism evidence="1 2">
    <name type="scientific">Aquimarina addita</name>
    <dbReference type="NCBI Taxonomy" id="870485"/>
    <lineage>
        <taxon>Bacteria</taxon>
        <taxon>Pseudomonadati</taxon>
        <taxon>Bacteroidota</taxon>
        <taxon>Flavobacteriia</taxon>
        <taxon>Flavobacteriales</taxon>
        <taxon>Flavobacteriaceae</taxon>
        <taxon>Aquimarina</taxon>
    </lineage>
</organism>